<organism evidence="3 4">
    <name type="scientific">SAR86 cluster bacterium</name>
    <dbReference type="NCBI Taxonomy" id="2030880"/>
    <lineage>
        <taxon>Bacteria</taxon>
        <taxon>Pseudomonadati</taxon>
        <taxon>Pseudomonadota</taxon>
        <taxon>Gammaproteobacteria</taxon>
        <taxon>SAR86 cluster</taxon>
    </lineage>
</organism>
<dbReference type="InterPro" id="IPR025164">
    <property type="entry name" value="Toastrack_DUF4097"/>
</dbReference>
<dbReference type="Pfam" id="PF13349">
    <property type="entry name" value="DUF4097"/>
    <property type="match status" value="1"/>
</dbReference>
<feature type="chain" id="PRO_5012878933" description="DUF4097 domain-containing protein" evidence="1">
    <location>
        <begin position="27"/>
        <end position="399"/>
    </location>
</feature>
<dbReference type="AlphaFoldDB" id="A0A2A4WWI7"/>
<sequence length="399" mass="41293">MSHNLAVTLRSAALFLLLAFTANLQAASDDIDREFDVGVNGTLSIQSDAGSIEVHTWEQNRVRVQVRNTRGFEVEIDQSGDDVRVVADSRGSFFGLGRSNIGFTVDVPVQYNVDLNTGGGRITVEDISGEVEVDTSGGNIDIGFVTGGDVKADTSGGSIEVRGATGDVEVDTSGGNITIGDVMGQVIADTSGGRIRIGDVQGDIEADTSGGNIEVGESSGRVSLDTSGGSIRAAWAMGSISAHTSGGNIHLAGGDSRVRADTSGGSIEIDAANGPIEADTSGGNITIRNATAAVHADTSGGRIEVEITTTTGRVNGNIELDTAGGDITLRIPSNFQASISAHLDVSRRSRGDYRIYTDFPLTIQEDGGDIIGRGDINGGGDRVSLRTNNSDIYIESVSN</sequence>
<name>A0A2A4WWI7_9GAMM</name>
<evidence type="ECO:0000259" key="2">
    <source>
        <dbReference type="Pfam" id="PF13349"/>
    </source>
</evidence>
<evidence type="ECO:0000256" key="1">
    <source>
        <dbReference type="SAM" id="SignalP"/>
    </source>
</evidence>
<dbReference type="PANTHER" id="PTHR34094">
    <property type="match status" value="1"/>
</dbReference>
<evidence type="ECO:0000313" key="4">
    <source>
        <dbReference type="Proteomes" id="UP000218767"/>
    </source>
</evidence>
<comment type="caution">
    <text evidence="3">The sequence shown here is derived from an EMBL/GenBank/DDBJ whole genome shotgun (WGS) entry which is preliminary data.</text>
</comment>
<dbReference type="PANTHER" id="PTHR34094:SF1">
    <property type="entry name" value="PROTEIN FAM185A"/>
    <property type="match status" value="1"/>
</dbReference>
<gene>
    <name evidence="3" type="ORF">COB20_14450</name>
</gene>
<accession>A0A2A4WWI7</accession>
<protein>
    <recommendedName>
        <fullName evidence="2">DUF4097 domain-containing protein</fullName>
    </recommendedName>
</protein>
<keyword evidence="1" id="KW-0732">Signal</keyword>
<evidence type="ECO:0000313" key="3">
    <source>
        <dbReference type="EMBL" id="PCI74812.1"/>
    </source>
</evidence>
<reference evidence="4" key="1">
    <citation type="submission" date="2017-08" db="EMBL/GenBank/DDBJ databases">
        <title>A dynamic microbial community with high functional redundancy inhabits the cold, oxic subseafloor aquifer.</title>
        <authorList>
            <person name="Tully B.J."/>
            <person name="Wheat C.G."/>
            <person name="Glazer B.T."/>
            <person name="Huber J.A."/>
        </authorList>
    </citation>
    <scope>NUCLEOTIDE SEQUENCE [LARGE SCALE GENOMIC DNA]</scope>
</reference>
<feature type="signal peptide" evidence="1">
    <location>
        <begin position="1"/>
        <end position="26"/>
    </location>
</feature>
<dbReference type="EMBL" id="NVUL01000092">
    <property type="protein sequence ID" value="PCI74812.1"/>
    <property type="molecule type" value="Genomic_DNA"/>
</dbReference>
<feature type="domain" description="DUF4097" evidence="2">
    <location>
        <begin position="45"/>
        <end position="250"/>
    </location>
</feature>
<dbReference type="Proteomes" id="UP000218767">
    <property type="component" value="Unassembled WGS sequence"/>
</dbReference>
<proteinExistence type="predicted"/>